<proteinExistence type="predicted"/>
<comment type="caution">
    <text evidence="2">The sequence shown here is derived from an EMBL/GenBank/DDBJ whole genome shotgun (WGS) entry which is preliminary data.</text>
</comment>
<dbReference type="RefSeq" id="WP_377967270.1">
    <property type="nucleotide sequence ID" value="NZ_JBHZOL010000097.1"/>
</dbReference>
<evidence type="ECO:0000256" key="1">
    <source>
        <dbReference type="SAM" id="MobiDB-lite"/>
    </source>
</evidence>
<organism evidence="2 3">
    <name type="scientific">Almyronema epifaneia S1</name>
    <dbReference type="NCBI Taxonomy" id="2991925"/>
    <lineage>
        <taxon>Bacteria</taxon>
        <taxon>Bacillati</taxon>
        <taxon>Cyanobacteriota</taxon>
        <taxon>Cyanophyceae</taxon>
        <taxon>Nodosilineales</taxon>
        <taxon>Nodosilineaceae</taxon>
        <taxon>Almyronema</taxon>
        <taxon>Almyronema epifaneia</taxon>
    </lineage>
</organism>
<sequence>MFNLIYEQIQLGRLKRHIRQAALARIRDRHRRRHPKKTENSPH</sequence>
<reference evidence="2 3" key="1">
    <citation type="submission" date="2024-10" db="EMBL/GenBank/DDBJ databases">
        <authorList>
            <person name="Ratan Roy A."/>
            <person name="Morales Sandoval P.H."/>
            <person name="De Los Santos Villalobos S."/>
            <person name="Chakraborty S."/>
            <person name="Mukherjee J."/>
        </authorList>
    </citation>
    <scope>NUCLEOTIDE SEQUENCE [LARGE SCALE GENOMIC DNA]</scope>
    <source>
        <strain evidence="2 3">S1</strain>
    </source>
</reference>
<gene>
    <name evidence="2" type="ORF">ACFVKH_17025</name>
</gene>
<feature type="compositionally biased region" description="Basic residues" evidence="1">
    <location>
        <begin position="27"/>
        <end position="36"/>
    </location>
</feature>
<protein>
    <submittedName>
        <fullName evidence="2">Uncharacterized protein</fullName>
    </submittedName>
</protein>
<feature type="region of interest" description="Disordered" evidence="1">
    <location>
        <begin position="24"/>
        <end position="43"/>
    </location>
</feature>
<accession>A0ABW6III4</accession>
<dbReference type="Proteomes" id="UP001600165">
    <property type="component" value="Unassembled WGS sequence"/>
</dbReference>
<keyword evidence="3" id="KW-1185">Reference proteome</keyword>
<evidence type="ECO:0000313" key="2">
    <source>
        <dbReference type="EMBL" id="MFE4107990.1"/>
    </source>
</evidence>
<name>A0ABW6III4_9CYAN</name>
<dbReference type="EMBL" id="JBHZOL010000097">
    <property type="protein sequence ID" value="MFE4107990.1"/>
    <property type="molecule type" value="Genomic_DNA"/>
</dbReference>
<evidence type="ECO:0000313" key="3">
    <source>
        <dbReference type="Proteomes" id="UP001600165"/>
    </source>
</evidence>